<dbReference type="PANTHER" id="PTHR22957">
    <property type="entry name" value="TBC1 DOMAIN FAMILY MEMBER GTPASE-ACTIVATING PROTEIN"/>
    <property type="match status" value="1"/>
</dbReference>
<reference evidence="4" key="1">
    <citation type="submission" date="2021-11" db="EMBL/GenBank/DDBJ databases">
        <title>Purpureocillium_takamizusanense_genome.</title>
        <authorList>
            <person name="Nguyen N.-H."/>
        </authorList>
    </citation>
    <scope>NUCLEOTIDE SEQUENCE</scope>
    <source>
        <strain evidence="4">PT3</strain>
    </source>
</reference>
<dbReference type="Gene3D" id="1.10.472.80">
    <property type="entry name" value="Ypt/Rab-GAP domain of gyp1p, domain 3"/>
    <property type="match status" value="1"/>
</dbReference>
<proteinExistence type="predicted"/>
<evidence type="ECO:0000313" key="4">
    <source>
        <dbReference type="EMBL" id="UNI14332.1"/>
    </source>
</evidence>
<dbReference type="GeneID" id="72062934"/>
<evidence type="ECO:0000313" key="5">
    <source>
        <dbReference type="Proteomes" id="UP000829364"/>
    </source>
</evidence>
<dbReference type="PANTHER" id="PTHR22957:SF337">
    <property type="entry name" value="TBC1 DOMAIN FAMILY MEMBER 5"/>
    <property type="match status" value="1"/>
</dbReference>
<evidence type="ECO:0000256" key="1">
    <source>
        <dbReference type="ARBA" id="ARBA00022468"/>
    </source>
</evidence>
<feature type="region of interest" description="Disordered" evidence="2">
    <location>
        <begin position="375"/>
        <end position="403"/>
    </location>
</feature>
<protein>
    <recommendedName>
        <fullName evidence="3">Rab-GAP TBC domain-containing protein</fullName>
    </recommendedName>
</protein>
<organism evidence="4 5">
    <name type="scientific">Purpureocillium takamizusanense</name>
    <dbReference type="NCBI Taxonomy" id="2060973"/>
    <lineage>
        <taxon>Eukaryota</taxon>
        <taxon>Fungi</taxon>
        <taxon>Dikarya</taxon>
        <taxon>Ascomycota</taxon>
        <taxon>Pezizomycotina</taxon>
        <taxon>Sordariomycetes</taxon>
        <taxon>Hypocreomycetidae</taxon>
        <taxon>Hypocreales</taxon>
        <taxon>Ophiocordycipitaceae</taxon>
        <taxon>Purpureocillium</taxon>
    </lineage>
</organism>
<keyword evidence="1" id="KW-0343">GTPase activation</keyword>
<dbReference type="AlphaFoldDB" id="A0A9Q8Q8H1"/>
<dbReference type="InterPro" id="IPR035969">
    <property type="entry name" value="Rab-GAP_TBC_sf"/>
</dbReference>
<sequence>MRSLEESRARWQSTTSLIGAADLQRAVRNNGPSSPCLSGCRSICWKVFLLSGDDGTPGDWKAAVRQGRADYAHRRAHLLRFIEHPEALAELSIDPLADDPDSPWNTVRQDELIRAEIRQDVQRLPDDANYHQDEVQSMILDVLFIYCKTNPDRGGYRQGMHELLAPIVHVVQQDAVSRSATTTEAFDEEMLDHLDADFVEHDAYILFSRLMERAKAFYEIKDAPDQGHAEQRSTIVERSKYIHEACLQRVDQELANHLQNIEILPQIFLIRWIRLLFSREFPFDQFLALWDTVFAIDPSLDLIDLICCAMLIRIRWQLLEADYSVCLQLLLKYPPPEQAHGPHTFVDDALYIRKHMTAAGGAVLIQKYTGRMPDLSEKPYLPPPSTGNSQRTSSRPSLPSPSKFIQQQGRVESLFQGAAKGARGVLERGEKLGINQAVRDAMVEIRRNVQNFNESQQVQHTPRQVLSEYGAVKALAAMEGRNKQLASLLNEAVLDLKTMSLSNVGDGDKNQELLEVVAAKIQFVQVYLEDPSMEVPSFNAAPSKEPEARQRATQKRTTEPGLQTTESENSAEPESTEPMPGPPEDHDDVPVTNAAQVPHDDLLEPPTPGGVLAFKTEISSKMTAPKRPAAIPTRSTLAQSSFSWMLEPDESVPARTTSASGRSPQLQHKKRSSNNAGRERNAFLFGENDAESESNGSRKPDDIFGLEPLGKPQGTSQGKA</sequence>
<dbReference type="RefSeq" id="XP_047837813.1">
    <property type="nucleotide sequence ID" value="XM_047981852.1"/>
</dbReference>
<dbReference type="KEGG" id="ptkz:JDV02_000970"/>
<dbReference type="Gene3D" id="1.10.8.270">
    <property type="entry name" value="putative rabgap domain of human tbc1 domain family member 14 like domains"/>
    <property type="match status" value="1"/>
</dbReference>
<evidence type="ECO:0000259" key="3">
    <source>
        <dbReference type="PROSITE" id="PS50086"/>
    </source>
</evidence>
<evidence type="ECO:0000256" key="2">
    <source>
        <dbReference type="SAM" id="MobiDB-lite"/>
    </source>
</evidence>
<dbReference type="FunFam" id="1.10.8.270:FF:000031">
    <property type="entry name" value="TBC1 domain family member 5"/>
    <property type="match status" value="1"/>
</dbReference>
<dbReference type="InterPro" id="IPR000195">
    <property type="entry name" value="Rab-GAP-TBC_dom"/>
</dbReference>
<feature type="domain" description="Rab-GAP TBC" evidence="3">
    <location>
        <begin position="35"/>
        <end position="297"/>
    </location>
</feature>
<dbReference type="GO" id="GO:0005096">
    <property type="term" value="F:GTPase activator activity"/>
    <property type="evidence" value="ECO:0007669"/>
    <property type="project" value="UniProtKB-KW"/>
</dbReference>
<dbReference type="EMBL" id="CP086354">
    <property type="protein sequence ID" value="UNI14332.1"/>
    <property type="molecule type" value="Genomic_DNA"/>
</dbReference>
<dbReference type="SUPFAM" id="SSF47923">
    <property type="entry name" value="Ypt/Rab-GAP domain of gyp1p"/>
    <property type="match status" value="2"/>
</dbReference>
<feature type="compositionally biased region" description="Polar residues" evidence="2">
    <location>
        <begin position="654"/>
        <end position="666"/>
    </location>
</feature>
<feature type="region of interest" description="Disordered" evidence="2">
    <location>
        <begin position="648"/>
        <end position="720"/>
    </location>
</feature>
<feature type="region of interest" description="Disordered" evidence="2">
    <location>
        <begin position="537"/>
        <end position="592"/>
    </location>
</feature>
<keyword evidence="5" id="KW-1185">Reference proteome</keyword>
<dbReference type="Pfam" id="PF00566">
    <property type="entry name" value="RabGAP-TBC"/>
    <property type="match status" value="1"/>
</dbReference>
<dbReference type="FunFam" id="1.10.472.80:FF:000038">
    <property type="entry name" value="TBC1 domain family member 5"/>
    <property type="match status" value="1"/>
</dbReference>
<gene>
    <name evidence="4" type="ORF">JDV02_000970</name>
</gene>
<dbReference type="SMART" id="SM00164">
    <property type="entry name" value="TBC"/>
    <property type="match status" value="1"/>
</dbReference>
<name>A0A9Q8Q8H1_9HYPO</name>
<dbReference type="Proteomes" id="UP000829364">
    <property type="component" value="Chromosome 1"/>
</dbReference>
<feature type="compositionally biased region" description="Low complexity" evidence="2">
    <location>
        <begin position="393"/>
        <end position="402"/>
    </location>
</feature>
<dbReference type="PROSITE" id="PS50086">
    <property type="entry name" value="TBC_RABGAP"/>
    <property type="match status" value="1"/>
</dbReference>
<accession>A0A9Q8Q8H1</accession>
<dbReference type="OrthoDB" id="27140at2759"/>